<dbReference type="AlphaFoldDB" id="A0A6A3GYJ9"/>
<dbReference type="Proteomes" id="UP000429607">
    <property type="component" value="Unassembled WGS sequence"/>
</dbReference>
<accession>A0A6A3GYJ9</accession>
<dbReference type="EMBL" id="QXFV01006200">
    <property type="protein sequence ID" value="KAE8962170.1"/>
    <property type="molecule type" value="Genomic_DNA"/>
</dbReference>
<evidence type="ECO:0000313" key="4">
    <source>
        <dbReference type="Proteomes" id="UP000429607"/>
    </source>
</evidence>
<comment type="caution">
    <text evidence="3">The sequence shown here is derived from an EMBL/GenBank/DDBJ whole genome shotgun (WGS) entry which is preliminary data.</text>
</comment>
<proteinExistence type="predicted"/>
<organism evidence="3 4">
    <name type="scientific">Phytophthora rubi</name>
    <dbReference type="NCBI Taxonomy" id="129364"/>
    <lineage>
        <taxon>Eukaryota</taxon>
        <taxon>Sar</taxon>
        <taxon>Stramenopiles</taxon>
        <taxon>Oomycota</taxon>
        <taxon>Peronosporomycetes</taxon>
        <taxon>Peronosporales</taxon>
        <taxon>Peronosporaceae</taxon>
        <taxon>Phytophthora</taxon>
    </lineage>
</organism>
<feature type="non-terminal residue" evidence="3">
    <location>
        <position position="351"/>
    </location>
</feature>
<sequence length="351" mass="38895">MGKYEAQFQSQPRGFERDSSPPRNFGLPPPMQGRGYFPPRNFGRGGSPPPMHGRSRSPPPNFGRGGSPPRERGRSRSPPRGGAGPHMRDQPGNFGPPPRQQQLSRYGPPPQQRNDGPPPGRGPPPRRDDYRGRGLSPRRREQSPRRFDNRGPRQVNAVAQGRDMQDADPNTVECILDSGSQANVCGDLSLFTTLREDKTSKLDFANGKSEHASICGSVLLQITNLATGELEDRLLETWCTYRPGTTLKFVMTAKIYRLRVKKVTDVMVMAAVKGKMDSKKSMELLHQRFGHMGMSTVKLLANKLDVGIDINAKDLSSYDCVACAAGKAKRMSYARIPVRKSKPLETLMMDI</sequence>
<feature type="compositionally biased region" description="Pro residues" evidence="1">
    <location>
        <begin position="107"/>
        <end position="123"/>
    </location>
</feature>
<feature type="region of interest" description="Disordered" evidence="1">
    <location>
        <begin position="1"/>
        <end position="166"/>
    </location>
</feature>
<protein>
    <recommendedName>
        <fullName evidence="2">GAG-pre-integrase domain-containing protein</fullName>
    </recommendedName>
</protein>
<dbReference type="Pfam" id="PF13976">
    <property type="entry name" value="gag_pre-integrs"/>
    <property type="match status" value="1"/>
</dbReference>
<evidence type="ECO:0000259" key="2">
    <source>
        <dbReference type="Pfam" id="PF13976"/>
    </source>
</evidence>
<feature type="domain" description="GAG-pre-integrase" evidence="2">
    <location>
        <begin position="255"/>
        <end position="327"/>
    </location>
</feature>
<name>A0A6A3GYJ9_9STRA</name>
<gene>
    <name evidence="3" type="ORF">PR001_g29796</name>
</gene>
<feature type="compositionally biased region" description="Basic and acidic residues" evidence="1">
    <location>
        <begin position="125"/>
        <end position="151"/>
    </location>
</feature>
<reference evidence="3 4" key="1">
    <citation type="submission" date="2018-09" db="EMBL/GenBank/DDBJ databases">
        <title>Genomic investigation of the strawberry pathogen Phytophthora fragariae indicates pathogenicity is determined by transcriptional variation in three key races.</title>
        <authorList>
            <person name="Adams T.M."/>
            <person name="Armitage A.D."/>
            <person name="Sobczyk M.K."/>
            <person name="Bates H.J."/>
            <person name="Dunwell J.M."/>
            <person name="Nellist C.F."/>
            <person name="Harrison R.J."/>
        </authorList>
    </citation>
    <scope>NUCLEOTIDE SEQUENCE [LARGE SCALE GENOMIC DNA]</scope>
    <source>
        <strain evidence="3 4">SCRP249</strain>
    </source>
</reference>
<evidence type="ECO:0000313" key="3">
    <source>
        <dbReference type="EMBL" id="KAE8962170.1"/>
    </source>
</evidence>
<feature type="compositionally biased region" description="Pro residues" evidence="1">
    <location>
        <begin position="47"/>
        <end position="61"/>
    </location>
</feature>
<evidence type="ECO:0000256" key="1">
    <source>
        <dbReference type="SAM" id="MobiDB-lite"/>
    </source>
</evidence>
<dbReference type="InterPro" id="IPR025724">
    <property type="entry name" value="GAG-pre-integrase_dom"/>
</dbReference>